<evidence type="ECO:0000256" key="4">
    <source>
        <dbReference type="ARBA" id="ARBA00022692"/>
    </source>
</evidence>
<feature type="transmembrane region" description="Helical" evidence="7">
    <location>
        <begin position="330"/>
        <end position="354"/>
    </location>
</feature>
<name>A0ABP9NHU3_9PSEU</name>
<keyword evidence="3" id="KW-1003">Cell membrane</keyword>
<dbReference type="Gene3D" id="1.20.1250.20">
    <property type="entry name" value="MFS general substrate transporter like domains"/>
    <property type="match status" value="1"/>
</dbReference>
<comment type="subcellular location">
    <subcellularLocation>
        <location evidence="1">Cell membrane</location>
        <topology evidence="1">Multi-pass membrane protein</topology>
    </subcellularLocation>
</comment>
<dbReference type="Pfam" id="PF07690">
    <property type="entry name" value="MFS_1"/>
    <property type="match status" value="1"/>
</dbReference>
<evidence type="ECO:0000256" key="5">
    <source>
        <dbReference type="ARBA" id="ARBA00022989"/>
    </source>
</evidence>
<gene>
    <name evidence="9" type="ORF">GCM10023320_28690</name>
</gene>
<evidence type="ECO:0000256" key="7">
    <source>
        <dbReference type="SAM" id="Phobius"/>
    </source>
</evidence>
<dbReference type="InterPro" id="IPR011701">
    <property type="entry name" value="MFS"/>
</dbReference>
<evidence type="ECO:0000313" key="9">
    <source>
        <dbReference type="EMBL" id="GAA5120818.1"/>
    </source>
</evidence>
<protein>
    <submittedName>
        <fullName evidence="9">MFS transporter</fullName>
    </submittedName>
</protein>
<evidence type="ECO:0000256" key="6">
    <source>
        <dbReference type="ARBA" id="ARBA00023136"/>
    </source>
</evidence>
<feature type="transmembrane region" description="Helical" evidence="7">
    <location>
        <begin position="239"/>
        <end position="261"/>
    </location>
</feature>
<keyword evidence="10" id="KW-1185">Reference proteome</keyword>
<proteinExistence type="predicted"/>
<feature type="transmembrane region" description="Helical" evidence="7">
    <location>
        <begin position="397"/>
        <end position="417"/>
    </location>
</feature>
<dbReference type="EMBL" id="BAABJO010000009">
    <property type="protein sequence ID" value="GAA5120818.1"/>
    <property type="molecule type" value="Genomic_DNA"/>
</dbReference>
<keyword evidence="6 7" id="KW-0472">Membrane</keyword>
<feature type="transmembrane region" description="Helical" evidence="7">
    <location>
        <begin position="273"/>
        <end position="293"/>
    </location>
</feature>
<dbReference type="PANTHER" id="PTHR43045:SF1">
    <property type="entry name" value="SHIKIMATE TRANSPORTER"/>
    <property type="match status" value="1"/>
</dbReference>
<sequence length="431" mass="45059">MAVTVTEAEARKVALGAFVGTALEWYDFFLFGTAASLVFNRLYFASDDVVVATAGAFASFAVGFLARPLGAVVFGHLGDRIGRRKCLIVTVSMIGFVTGAIGLLPTYFTIGVAAPILLTLLRLLQGVAVGGEWGGAVTLAVEHAPKERRGRYAAMPQLGSPIGTLLSSGAFLLVSLLPSESFDSWGWRLPFLAAFPLLYIALWIRRRVEESPLFEQLLKEDELASSPVVDVFRTTFPQLLVGAGSALLGIGGFYLITTFVISYGTANLGMPRSLLLTATLVAAAVEIVVLVVGGRMAERFGAGHITLIGGVISALVAFPTFWMIDTTNPALVIIGVTLAVACLSIPYAVSGALLTDLFPARLRYSGVALASNVAGVVSGFVPLLATALLAASGGRSWSVALLLIVIALITAGAGALAPRISLSRDEVVSRG</sequence>
<reference evidence="10" key="1">
    <citation type="journal article" date="2019" name="Int. J. Syst. Evol. Microbiol.">
        <title>The Global Catalogue of Microorganisms (GCM) 10K type strain sequencing project: providing services to taxonomists for standard genome sequencing and annotation.</title>
        <authorList>
            <consortium name="The Broad Institute Genomics Platform"/>
            <consortium name="The Broad Institute Genome Sequencing Center for Infectious Disease"/>
            <person name="Wu L."/>
            <person name="Ma J."/>
        </authorList>
    </citation>
    <scope>NUCLEOTIDE SEQUENCE [LARGE SCALE GENOMIC DNA]</scope>
    <source>
        <strain evidence="10">JCM 18302</strain>
    </source>
</reference>
<dbReference type="CDD" id="cd17369">
    <property type="entry name" value="MFS_ShiA_like"/>
    <property type="match status" value="1"/>
</dbReference>
<dbReference type="RefSeq" id="WP_345605512.1">
    <property type="nucleotide sequence ID" value="NZ_BAABJO010000009.1"/>
</dbReference>
<feature type="domain" description="Major facilitator superfamily (MFS) profile" evidence="8">
    <location>
        <begin position="13"/>
        <end position="425"/>
    </location>
</feature>
<dbReference type="PROSITE" id="PS00217">
    <property type="entry name" value="SUGAR_TRANSPORT_2"/>
    <property type="match status" value="1"/>
</dbReference>
<dbReference type="PANTHER" id="PTHR43045">
    <property type="entry name" value="SHIKIMATE TRANSPORTER"/>
    <property type="match status" value="1"/>
</dbReference>
<dbReference type="InterPro" id="IPR005829">
    <property type="entry name" value="Sugar_transporter_CS"/>
</dbReference>
<dbReference type="InterPro" id="IPR020846">
    <property type="entry name" value="MFS_dom"/>
</dbReference>
<feature type="transmembrane region" description="Helical" evidence="7">
    <location>
        <begin position="50"/>
        <end position="74"/>
    </location>
</feature>
<comment type="caution">
    <text evidence="9">The sequence shown here is derived from an EMBL/GenBank/DDBJ whole genome shotgun (WGS) entry which is preliminary data.</text>
</comment>
<feature type="transmembrane region" description="Helical" evidence="7">
    <location>
        <begin position="120"/>
        <end position="141"/>
    </location>
</feature>
<keyword evidence="4 7" id="KW-0812">Transmembrane</keyword>
<dbReference type="SUPFAM" id="SSF103473">
    <property type="entry name" value="MFS general substrate transporter"/>
    <property type="match status" value="1"/>
</dbReference>
<feature type="transmembrane region" description="Helical" evidence="7">
    <location>
        <begin position="366"/>
        <end position="391"/>
    </location>
</feature>
<organism evidence="9 10">
    <name type="scientific">Pseudonocardia adelaidensis</name>
    <dbReference type="NCBI Taxonomy" id="648754"/>
    <lineage>
        <taxon>Bacteria</taxon>
        <taxon>Bacillati</taxon>
        <taxon>Actinomycetota</taxon>
        <taxon>Actinomycetes</taxon>
        <taxon>Pseudonocardiales</taxon>
        <taxon>Pseudonocardiaceae</taxon>
        <taxon>Pseudonocardia</taxon>
    </lineage>
</organism>
<feature type="transmembrane region" description="Helical" evidence="7">
    <location>
        <begin position="86"/>
        <end position="108"/>
    </location>
</feature>
<evidence type="ECO:0000259" key="8">
    <source>
        <dbReference type="PROSITE" id="PS50850"/>
    </source>
</evidence>
<accession>A0ABP9NHU3</accession>
<evidence type="ECO:0000313" key="10">
    <source>
        <dbReference type="Proteomes" id="UP001500804"/>
    </source>
</evidence>
<evidence type="ECO:0000256" key="3">
    <source>
        <dbReference type="ARBA" id="ARBA00022475"/>
    </source>
</evidence>
<dbReference type="PROSITE" id="PS50850">
    <property type="entry name" value="MFS"/>
    <property type="match status" value="1"/>
</dbReference>
<dbReference type="InterPro" id="IPR036259">
    <property type="entry name" value="MFS_trans_sf"/>
</dbReference>
<dbReference type="Proteomes" id="UP001500804">
    <property type="component" value="Unassembled WGS sequence"/>
</dbReference>
<evidence type="ECO:0000256" key="1">
    <source>
        <dbReference type="ARBA" id="ARBA00004651"/>
    </source>
</evidence>
<keyword evidence="5 7" id="KW-1133">Transmembrane helix</keyword>
<feature type="transmembrane region" description="Helical" evidence="7">
    <location>
        <begin position="185"/>
        <end position="204"/>
    </location>
</feature>
<keyword evidence="2" id="KW-0813">Transport</keyword>
<feature type="transmembrane region" description="Helical" evidence="7">
    <location>
        <begin position="305"/>
        <end position="324"/>
    </location>
</feature>
<feature type="transmembrane region" description="Helical" evidence="7">
    <location>
        <begin position="162"/>
        <end position="179"/>
    </location>
</feature>
<evidence type="ECO:0000256" key="2">
    <source>
        <dbReference type="ARBA" id="ARBA00022448"/>
    </source>
</evidence>